<gene>
    <name evidence="3" type="ORF">JKL49_13000</name>
</gene>
<dbReference type="Pfam" id="PF00248">
    <property type="entry name" value="Aldo_ket_red"/>
    <property type="match status" value="1"/>
</dbReference>
<organism evidence="3">
    <name type="scientific">Phenylobacterium glaciei</name>
    <dbReference type="NCBI Taxonomy" id="2803784"/>
    <lineage>
        <taxon>Bacteria</taxon>
        <taxon>Pseudomonadati</taxon>
        <taxon>Pseudomonadota</taxon>
        <taxon>Alphaproteobacteria</taxon>
        <taxon>Caulobacterales</taxon>
        <taxon>Caulobacteraceae</taxon>
        <taxon>Phenylobacterium</taxon>
    </lineage>
</organism>
<reference evidence="3" key="1">
    <citation type="submission" date="2021-01" db="EMBL/GenBank/DDBJ databases">
        <title>Genome sequence of Phenylobacterium sp. 20VBR1 isolated from a valley glaceir, Ny-Alesund, Svalbard.</title>
        <authorList>
            <person name="Thomas F.A."/>
            <person name="Krishnan K.P."/>
            <person name="Sinha R.K."/>
        </authorList>
    </citation>
    <scope>NUCLEOTIDE SEQUENCE</scope>
    <source>
        <strain evidence="3">20VBR1</strain>
    </source>
</reference>
<dbReference type="EMBL" id="CP068570">
    <property type="protein sequence ID" value="QQZ51987.1"/>
    <property type="molecule type" value="Genomic_DNA"/>
</dbReference>
<proteinExistence type="predicted"/>
<name>A0A974P6M4_9CAUL</name>
<evidence type="ECO:0000256" key="1">
    <source>
        <dbReference type="SAM" id="MobiDB-lite"/>
    </source>
</evidence>
<dbReference type="Gene3D" id="3.20.20.100">
    <property type="entry name" value="NADP-dependent oxidoreductase domain"/>
    <property type="match status" value="1"/>
</dbReference>
<feature type="region of interest" description="Disordered" evidence="1">
    <location>
        <begin position="43"/>
        <end position="66"/>
    </location>
</feature>
<evidence type="ECO:0000259" key="2">
    <source>
        <dbReference type="Pfam" id="PF00248"/>
    </source>
</evidence>
<dbReference type="InterPro" id="IPR036812">
    <property type="entry name" value="NAD(P)_OxRdtase_dom_sf"/>
</dbReference>
<dbReference type="AlphaFoldDB" id="A0A974P6M4"/>
<accession>A0A974P6M4</accession>
<feature type="domain" description="NADP-dependent oxidoreductase" evidence="2">
    <location>
        <begin position="5"/>
        <end position="43"/>
    </location>
</feature>
<dbReference type="InterPro" id="IPR023210">
    <property type="entry name" value="NADP_OxRdtase_dom"/>
</dbReference>
<sequence>MAGGASAQEASRVVSAAIDLGITFIDTARLYGTEEAVGLGVKGAEARSSSPPRPAPPAAVLVATGS</sequence>
<evidence type="ECO:0000313" key="3">
    <source>
        <dbReference type="EMBL" id="QQZ51987.1"/>
    </source>
</evidence>
<dbReference type="SUPFAM" id="SSF51430">
    <property type="entry name" value="NAD(P)-linked oxidoreductase"/>
    <property type="match status" value="1"/>
</dbReference>
<protein>
    <submittedName>
        <fullName evidence="3">Aldo/keto reductase</fullName>
    </submittedName>
</protein>